<sequence length="177" mass="19834">MNSGLATALKRIKFRLMAVWQFVCDLLPSSAARIDGVIAARMSREQLDGIELAFSPSAVSAIFERVCLLLPEKQSWYPDLRIWGDEKTDDVQIGVREAQIEGVQFRLNVADLRMPLVGDICLLARDFECVLATRGGAILRPYSESVVRAIMQSDAACYVRNPEGYLREAIQRDPETK</sequence>
<reference evidence="2" key="1">
    <citation type="submission" date="2016-08" db="EMBL/GenBank/DDBJ databases">
        <authorList>
            <person name="Varghese N."/>
            <person name="Submissions Spin"/>
        </authorList>
    </citation>
    <scope>NUCLEOTIDE SEQUENCE [LARGE SCALE GENOMIC DNA]</scope>
    <source>
        <strain evidence="2">CCBAU 57015</strain>
    </source>
</reference>
<organism evidence="1 2">
    <name type="scientific">Rhizobium hainanense</name>
    <dbReference type="NCBI Taxonomy" id="52131"/>
    <lineage>
        <taxon>Bacteria</taxon>
        <taxon>Pseudomonadati</taxon>
        <taxon>Pseudomonadota</taxon>
        <taxon>Alphaproteobacteria</taxon>
        <taxon>Hyphomicrobiales</taxon>
        <taxon>Rhizobiaceae</taxon>
        <taxon>Rhizobium/Agrobacterium group</taxon>
        <taxon>Rhizobium</taxon>
    </lineage>
</organism>
<dbReference type="Proteomes" id="UP000186228">
    <property type="component" value="Unassembled WGS sequence"/>
</dbReference>
<dbReference type="OrthoDB" id="7432388at2"/>
<evidence type="ECO:0000313" key="1">
    <source>
        <dbReference type="EMBL" id="SCB39799.1"/>
    </source>
</evidence>
<keyword evidence="2" id="KW-1185">Reference proteome</keyword>
<dbReference type="RefSeq" id="WP_143525604.1">
    <property type="nucleotide sequence ID" value="NZ_FMAC01000020.1"/>
</dbReference>
<dbReference type="EMBL" id="FMAC01000020">
    <property type="protein sequence ID" value="SCB39799.1"/>
    <property type="molecule type" value="Genomic_DNA"/>
</dbReference>
<accession>A0A1C3WIM2</accession>
<dbReference type="AlphaFoldDB" id="A0A1C3WIM2"/>
<name>A0A1C3WIM2_9HYPH</name>
<evidence type="ECO:0000313" key="2">
    <source>
        <dbReference type="Proteomes" id="UP000186228"/>
    </source>
</evidence>
<proteinExistence type="predicted"/>
<protein>
    <submittedName>
        <fullName evidence="1">Uncharacterized protein</fullName>
    </submittedName>
</protein>
<gene>
    <name evidence="1" type="ORF">GA0061100_12051</name>
</gene>